<dbReference type="GO" id="GO:0005829">
    <property type="term" value="C:cytosol"/>
    <property type="evidence" value="ECO:0007669"/>
    <property type="project" value="TreeGrafter"/>
</dbReference>
<dbReference type="EMBL" id="CP002394">
    <property type="protein sequence ID" value="ADU30268.1"/>
    <property type="molecule type" value="Genomic_DNA"/>
</dbReference>
<keyword evidence="2 8" id="KW-0028">Amino-acid biosynthesis</keyword>
<evidence type="ECO:0000256" key="1">
    <source>
        <dbReference type="ARBA" id="ARBA00022490"/>
    </source>
</evidence>
<dbReference type="PANTHER" id="PTHR43654">
    <property type="entry name" value="GLUTAMATE 5-KINASE"/>
    <property type="match status" value="1"/>
</dbReference>
<sequence length="368" mass="39817">MSKKRIVVKIGSSSLTKNNGELHIGKLTEHTEAIVELKKKGHDIILISSGAVAAGFKKLGYPTRPVKIAGKQAAAAVGQGLLIQGYTEAFQKHSIAVAQLLLTRNDFVNQEQYKNAYATLTELLKRDVVPIINENDSTSIEELTFGDNDMLSALVSGLIHADHLIILTDINGLYDEDPRKNKDAKKYHFLPEITGNLLIEAKENGSKLGTGGMKSKINAAKTAFSLGVNNIFIGSGYGATKLHDILLGKGDGTYIGKSERKVLNNKKQWIAFHSSSSGKIVIDTGAVQALLNKGRSLLPVGITEVYGSFQEGAVVEIINEKGKIIGKGQVNYSSDELLEIKGKDSCDAKKFTNKATVEAIHRDHLLIL</sequence>
<comment type="similarity">
    <text evidence="8">Belongs to the glutamate 5-kinase family.</text>
</comment>
<dbReference type="Gene3D" id="3.40.1160.10">
    <property type="entry name" value="Acetylglutamate kinase-like"/>
    <property type="match status" value="2"/>
</dbReference>
<dbReference type="Proteomes" id="UP000001401">
    <property type="component" value="Chromosome"/>
</dbReference>
<evidence type="ECO:0000256" key="2">
    <source>
        <dbReference type="ARBA" id="ARBA00022605"/>
    </source>
</evidence>
<dbReference type="eggNOG" id="COG0263">
    <property type="taxonomic scope" value="Bacteria"/>
</dbReference>
<feature type="binding site" evidence="8">
    <location>
        <position position="148"/>
    </location>
    <ligand>
        <name>substrate</name>
    </ligand>
</feature>
<dbReference type="Gene3D" id="2.30.130.10">
    <property type="entry name" value="PUA domain"/>
    <property type="match status" value="1"/>
</dbReference>
<dbReference type="RefSeq" id="WP_013488604.1">
    <property type="nucleotide sequence ID" value="NC_014829.1"/>
</dbReference>
<feature type="binding site" evidence="8">
    <location>
        <begin position="210"/>
        <end position="216"/>
    </location>
    <ligand>
        <name>ATP</name>
        <dbReference type="ChEBI" id="CHEBI:30616"/>
    </ligand>
</feature>
<keyword evidence="7 8" id="KW-0067">ATP-binding</keyword>
<dbReference type="GO" id="GO:0005524">
    <property type="term" value="F:ATP binding"/>
    <property type="evidence" value="ECO:0007669"/>
    <property type="project" value="UniProtKB-KW"/>
</dbReference>
<evidence type="ECO:0000256" key="3">
    <source>
        <dbReference type="ARBA" id="ARBA00022650"/>
    </source>
</evidence>
<feature type="binding site" evidence="8">
    <location>
        <position position="136"/>
    </location>
    <ligand>
        <name>substrate</name>
    </ligand>
</feature>
<gene>
    <name evidence="8" type="primary">proB</name>
    <name evidence="10" type="ordered locus">Bcell_2006</name>
</gene>
<dbReference type="SMART" id="SM00359">
    <property type="entry name" value="PUA"/>
    <property type="match status" value="1"/>
</dbReference>
<protein>
    <recommendedName>
        <fullName evidence="8">Glutamate 5-kinase</fullName>
        <ecNumber evidence="8">2.7.2.11</ecNumber>
    </recommendedName>
    <alternativeName>
        <fullName evidence="8">Gamma-glutamyl kinase</fullName>
        <shortName evidence="8">GK</shortName>
    </alternativeName>
</protein>
<evidence type="ECO:0000256" key="4">
    <source>
        <dbReference type="ARBA" id="ARBA00022679"/>
    </source>
</evidence>
<dbReference type="PRINTS" id="PR00474">
    <property type="entry name" value="GLU5KINASE"/>
</dbReference>
<dbReference type="Pfam" id="PF01472">
    <property type="entry name" value="PUA"/>
    <property type="match status" value="1"/>
</dbReference>
<dbReference type="UniPathway" id="UPA00098">
    <property type="reaction ID" value="UER00359"/>
</dbReference>
<keyword evidence="6 8" id="KW-0418">Kinase</keyword>
<evidence type="ECO:0000256" key="5">
    <source>
        <dbReference type="ARBA" id="ARBA00022741"/>
    </source>
</evidence>
<dbReference type="KEGG" id="bco:Bcell_2006"/>
<dbReference type="InterPro" id="IPR015947">
    <property type="entry name" value="PUA-like_sf"/>
</dbReference>
<dbReference type="InterPro" id="IPR041739">
    <property type="entry name" value="G5K_ProB"/>
</dbReference>
<dbReference type="InterPro" id="IPR005715">
    <property type="entry name" value="Glu_5kinase/COase_Synthase"/>
</dbReference>
<dbReference type="InterPro" id="IPR036974">
    <property type="entry name" value="PUA_sf"/>
</dbReference>
<comment type="function">
    <text evidence="8">Catalyzes the transfer of a phosphate group to glutamate to form L-glutamate 5-phosphate.</text>
</comment>
<dbReference type="CDD" id="cd21157">
    <property type="entry name" value="PUA_G5K"/>
    <property type="match status" value="1"/>
</dbReference>
<dbReference type="InterPro" id="IPR011529">
    <property type="entry name" value="Glu_5kinase"/>
</dbReference>
<feature type="binding site" evidence="8">
    <location>
        <position position="9"/>
    </location>
    <ligand>
        <name>ATP</name>
        <dbReference type="ChEBI" id="CHEBI:30616"/>
    </ligand>
</feature>
<dbReference type="InterPro" id="IPR001048">
    <property type="entry name" value="Asp/Glu/Uridylate_kinase"/>
</dbReference>
<reference evidence="10 11" key="1">
    <citation type="submission" date="2010-12" db="EMBL/GenBank/DDBJ databases">
        <title>Complete sequence of Bacillus cellulosilyticus DSM 2522.</title>
        <authorList>
            <consortium name="US DOE Joint Genome Institute"/>
            <person name="Lucas S."/>
            <person name="Copeland A."/>
            <person name="Lapidus A."/>
            <person name="Cheng J.-F."/>
            <person name="Bruce D."/>
            <person name="Goodwin L."/>
            <person name="Pitluck S."/>
            <person name="Chertkov O."/>
            <person name="Detter J.C."/>
            <person name="Han C."/>
            <person name="Tapia R."/>
            <person name="Land M."/>
            <person name="Hauser L."/>
            <person name="Jeffries C."/>
            <person name="Kyrpides N."/>
            <person name="Ivanova N."/>
            <person name="Mikhailova N."/>
            <person name="Brumm P."/>
            <person name="Mead D."/>
            <person name="Woyke T."/>
        </authorList>
    </citation>
    <scope>NUCLEOTIDE SEQUENCE [LARGE SCALE GENOMIC DNA]</scope>
    <source>
        <strain evidence="11">ATCC 21833 / DSM 2522 / FERM P-1141 / JCM 9156 / N-4</strain>
    </source>
</reference>
<keyword evidence="5 8" id="KW-0547">Nucleotide-binding</keyword>
<proteinExistence type="inferred from homology"/>
<dbReference type="PANTHER" id="PTHR43654:SF1">
    <property type="entry name" value="ISOPENTENYL PHOSPHATE KINASE"/>
    <property type="match status" value="1"/>
</dbReference>
<dbReference type="InterPro" id="IPR019797">
    <property type="entry name" value="Glutamate_5-kinase_CS"/>
</dbReference>
<dbReference type="GO" id="GO:0055129">
    <property type="term" value="P:L-proline biosynthetic process"/>
    <property type="evidence" value="ECO:0007669"/>
    <property type="project" value="UniProtKB-UniRule"/>
</dbReference>
<dbReference type="SUPFAM" id="SSF88697">
    <property type="entry name" value="PUA domain-like"/>
    <property type="match status" value="1"/>
</dbReference>
<evidence type="ECO:0000259" key="9">
    <source>
        <dbReference type="SMART" id="SM00359"/>
    </source>
</evidence>
<dbReference type="GO" id="GO:0003723">
    <property type="term" value="F:RNA binding"/>
    <property type="evidence" value="ECO:0007669"/>
    <property type="project" value="InterPro"/>
</dbReference>
<comment type="catalytic activity">
    <reaction evidence="8">
        <text>L-glutamate + ATP = L-glutamyl 5-phosphate + ADP</text>
        <dbReference type="Rhea" id="RHEA:14877"/>
        <dbReference type="ChEBI" id="CHEBI:29985"/>
        <dbReference type="ChEBI" id="CHEBI:30616"/>
        <dbReference type="ChEBI" id="CHEBI:58274"/>
        <dbReference type="ChEBI" id="CHEBI:456216"/>
        <dbReference type="EC" id="2.7.2.11"/>
    </reaction>
</comment>
<dbReference type="SUPFAM" id="SSF53633">
    <property type="entry name" value="Carbamate kinase-like"/>
    <property type="match status" value="1"/>
</dbReference>
<dbReference type="OrthoDB" id="9804434at2"/>
<dbReference type="STRING" id="649639.Bcell_2006"/>
<evidence type="ECO:0000313" key="10">
    <source>
        <dbReference type="EMBL" id="ADU30268.1"/>
    </source>
</evidence>
<evidence type="ECO:0000256" key="8">
    <source>
        <dbReference type="HAMAP-Rule" id="MF_00456"/>
    </source>
</evidence>
<dbReference type="PROSITE" id="PS50890">
    <property type="entry name" value="PUA"/>
    <property type="match status" value="1"/>
</dbReference>
<dbReference type="Pfam" id="PF00696">
    <property type="entry name" value="AA_kinase"/>
    <property type="match status" value="1"/>
</dbReference>
<dbReference type="InterPro" id="IPR036393">
    <property type="entry name" value="AceGlu_kinase-like_sf"/>
</dbReference>
<dbReference type="EC" id="2.7.2.11" evidence="8"/>
<accession>E6U0V6</accession>
<feature type="domain" description="PUA" evidence="9">
    <location>
        <begin position="278"/>
        <end position="358"/>
    </location>
</feature>
<organism evidence="10 11">
    <name type="scientific">Evansella cellulosilytica (strain ATCC 21833 / DSM 2522 / FERM P-1141 / JCM 9156 / N-4)</name>
    <name type="common">Bacillus cellulosilyticus</name>
    <dbReference type="NCBI Taxonomy" id="649639"/>
    <lineage>
        <taxon>Bacteria</taxon>
        <taxon>Bacillati</taxon>
        <taxon>Bacillota</taxon>
        <taxon>Bacilli</taxon>
        <taxon>Bacillales</taxon>
        <taxon>Bacillaceae</taxon>
        <taxon>Evansella</taxon>
    </lineage>
</organism>
<name>E6U0V6_EVAC2</name>
<keyword evidence="11" id="KW-1185">Reference proteome</keyword>
<dbReference type="HOGENOM" id="CLU_025400_2_0_9"/>
<evidence type="ECO:0000256" key="7">
    <source>
        <dbReference type="ARBA" id="ARBA00022840"/>
    </source>
</evidence>
<dbReference type="InterPro" id="IPR001057">
    <property type="entry name" value="Glu/AcGlu_kinase"/>
</dbReference>
<feature type="binding site" evidence="8">
    <location>
        <begin position="168"/>
        <end position="169"/>
    </location>
    <ligand>
        <name>ATP</name>
        <dbReference type="ChEBI" id="CHEBI:30616"/>
    </ligand>
</feature>
<dbReference type="PIRSF" id="PIRSF000729">
    <property type="entry name" value="GK"/>
    <property type="match status" value="1"/>
</dbReference>
<dbReference type="GO" id="GO:0004349">
    <property type="term" value="F:glutamate 5-kinase activity"/>
    <property type="evidence" value="ECO:0007669"/>
    <property type="project" value="UniProtKB-UniRule"/>
</dbReference>
<dbReference type="PROSITE" id="PS00902">
    <property type="entry name" value="GLUTAMATE_5_KINASE"/>
    <property type="match status" value="1"/>
</dbReference>
<dbReference type="NCBIfam" id="TIGR01027">
    <property type="entry name" value="proB"/>
    <property type="match status" value="1"/>
</dbReference>
<keyword evidence="3 8" id="KW-0641">Proline biosynthesis</keyword>
<evidence type="ECO:0000313" key="11">
    <source>
        <dbReference type="Proteomes" id="UP000001401"/>
    </source>
</evidence>
<feature type="binding site" evidence="8">
    <location>
        <position position="49"/>
    </location>
    <ligand>
        <name>substrate</name>
    </ligand>
</feature>
<comment type="subcellular location">
    <subcellularLocation>
        <location evidence="8">Cytoplasm</location>
    </subcellularLocation>
</comment>
<keyword evidence="1 8" id="KW-0963">Cytoplasm</keyword>
<evidence type="ECO:0000256" key="6">
    <source>
        <dbReference type="ARBA" id="ARBA00022777"/>
    </source>
</evidence>
<comment type="pathway">
    <text evidence="8">Amino-acid biosynthesis; L-proline biosynthesis; L-glutamate 5-semialdehyde from L-glutamate: step 1/2.</text>
</comment>
<dbReference type="FunFam" id="3.40.1160.10:FF:000018">
    <property type="entry name" value="Glutamate 5-kinase"/>
    <property type="match status" value="1"/>
</dbReference>
<dbReference type="InterPro" id="IPR002478">
    <property type="entry name" value="PUA"/>
</dbReference>
<dbReference type="AlphaFoldDB" id="E6U0V6"/>
<dbReference type="CDD" id="cd04242">
    <property type="entry name" value="AAK_G5K_ProB"/>
    <property type="match status" value="1"/>
</dbReference>
<dbReference type="HAMAP" id="MF_00456">
    <property type="entry name" value="ProB"/>
    <property type="match status" value="1"/>
</dbReference>
<keyword evidence="4 8" id="KW-0808">Transferase</keyword>